<reference evidence="2 3" key="1">
    <citation type="submission" date="2024-02" db="EMBL/GenBank/DDBJ databases">
        <title>A novel Gemmatimonadota bacterium.</title>
        <authorList>
            <person name="Du Z.-J."/>
            <person name="Ye Y.-Q."/>
        </authorList>
    </citation>
    <scope>NUCLEOTIDE SEQUENCE [LARGE SCALE GENOMIC DNA]</scope>
    <source>
        <strain evidence="2 3">DH-20</strain>
    </source>
</reference>
<organism evidence="2 3">
    <name type="scientific">Gaopeijia maritima</name>
    <dbReference type="NCBI Taxonomy" id="3119007"/>
    <lineage>
        <taxon>Bacteria</taxon>
        <taxon>Pseudomonadati</taxon>
        <taxon>Gemmatimonadota</taxon>
        <taxon>Longimicrobiia</taxon>
        <taxon>Gaopeijiales</taxon>
        <taxon>Gaopeijiaceae</taxon>
        <taxon>Gaopeijia</taxon>
    </lineage>
</organism>
<protein>
    <submittedName>
        <fullName evidence="2">MarR family transcriptional regulator</fullName>
    </submittedName>
</protein>
<dbReference type="SUPFAM" id="SSF46785">
    <property type="entry name" value="Winged helix' DNA-binding domain"/>
    <property type="match status" value="1"/>
</dbReference>
<dbReference type="Pfam" id="PF12802">
    <property type="entry name" value="MarR_2"/>
    <property type="match status" value="1"/>
</dbReference>
<name>A0ABU9E480_9BACT</name>
<dbReference type="InterPro" id="IPR039422">
    <property type="entry name" value="MarR/SlyA-like"/>
</dbReference>
<dbReference type="EMBL" id="JBBHLI010000001">
    <property type="protein sequence ID" value="MEK9499526.1"/>
    <property type="molecule type" value="Genomic_DNA"/>
</dbReference>
<keyword evidence="3" id="KW-1185">Reference proteome</keyword>
<dbReference type="Proteomes" id="UP001484239">
    <property type="component" value="Unassembled WGS sequence"/>
</dbReference>
<evidence type="ECO:0000259" key="1">
    <source>
        <dbReference type="PROSITE" id="PS50995"/>
    </source>
</evidence>
<proteinExistence type="predicted"/>
<gene>
    <name evidence="2" type="ORF">WI372_00850</name>
</gene>
<dbReference type="PANTHER" id="PTHR33164:SF101">
    <property type="entry name" value="TRANSCRIPTIONAL REPRESSOR MPRA"/>
    <property type="match status" value="1"/>
</dbReference>
<accession>A0ABU9E480</accession>
<dbReference type="SMART" id="SM00347">
    <property type="entry name" value="HTH_MARR"/>
    <property type="match status" value="1"/>
</dbReference>
<dbReference type="InterPro" id="IPR036388">
    <property type="entry name" value="WH-like_DNA-bd_sf"/>
</dbReference>
<dbReference type="RefSeq" id="WP_405276302.1">
    <property type="nucleotide sequence ID" value="NZ_JBBHLI010000001.1"/>
</dbReference>
<evidence type="ECO:0000313" key="2">
    <source>
        <dbReference type="EMBL" id="MEK9499526.1"/>
    </source>
</evidence>
<dbReference type="Gene3D" id="1.10.10.10">
    <property type="entry name" value="Winged helix-like DNA-binding domain superfamily/Winged helix DNA-binding domain"/>
    <property type="match status" value="1"/>
</dbReference>
<feature type="domain" description="HTH marR-type" evidence="1">
    <location>
        <begin position="19"/>
        <end position="153"/>
    </location>
</feature>
<dbReference type="InterPro" id="IPR000835">
    <property type="entry name" value="HTH_MarR-typ"/>
</dbReference>
<comment type="caution">
    <text evidence="2">The sequence shown here is derived from an EMBL/GenBank/DDBJ whole genome shotgun (WGS) entry which is preliminary data.</text>
</comment>
<evidence type="ECO:0000313" key="3">
    <source>
        <dbReference type="Proteomes" id="UP001484239"/>
    </source>
</evidence>
<dbReference type="PANTHER" id="PTHR33164">
    <property type="entry name" value="TRANSCRIPTIONAL REGULATOR, MARR FAMILY"/>
    <property type="match status" value="1"/>
</dbReference>
<dbReference type="InterPro" id="IPR036390">
    <property type="entry name" value="WH_DNA-bd_sf"/>
</dbReference>
<dbReference type="PROSITE" id="PS50995">
    <property type="entry name" value="HTH_MARR_2"/>
    <property type="match status" value="1"/>
</dbReference>
<sequence>MNPPLQDEIKQTRGFGSLEQEAFLGLGRTWALLEHSISEALKPHDITPTQYNVLRILRGAGDDGLCRGEIVDRMIAQVPDATRLLDRLQAADLIVRQRSEEDRRFVTTRITEAGLGLLDTLDGVVEALHATQFEGVDPNDLRTLIGLLDQVRKRG</sequence>